<dbReference type="EMBL" id="QAPF01000059">
    <property type="protein sequence ID" value="TEA18723.1"/>
    <property type="molecule type" value="Genomic_DNA"/>
</dbReference>
<accession>A0A4R8TKG7</accession>
<proteinExistence type="predicted"/>
<organism evidence="1 2">
    <name type="scientific">Colletotrichum sidae</name>
    <dbReference type="NCBI Taxonomy" id="1347389"/>
    <lineage>
        <taxon>Eukaryota</taxon>
        <taxon>Fungi</taxon>
        <taxon>Dikarya</taxon>
        <taxon>Ascomycota</taxon>
        <taxon>Pezizomycotina</taxon>
        <taxon>Sordariomycetes</taxon>
        <taxon>Hypocreomycetidae</taxon>
        <taxon>Glomerellales</taxon>
        <taxon>Glomerellaceae</taxon>
        <taxon>Colletotrichum</taxon>
        <taxon>Colletotrichum orbiculare species complex</taxon>
    </lineage>
</organism>
<dbReference type="Proteomes" id="UP000295604">
    <property type="component" value="Unassembled WGS sequence"/>
</dbReference>
<comment type="caution">
    <text evidence="1">The sequence shown here is derived from an EMBL/GenBank/DDBJ whole genome shotgun (WGS) entry which is preliminary data.</text>
</comment>
<name>A0A4R8TKG7_9PEZI</name>
<dbReference type="AlphaFoldDB" id="A0A4R8TKG7"/>
<protein>
    <submittedName>
        <fullName evidence="1">Uncharacterized protein</fullName>
    </submittedName>
</protein>
<gene>
    <name evidence="1" type="ORF">C8034_v011938</name>
</gene>
<sequence length="85" mass="9384">MSRDGRYGHFCPAMIHRYLQPAARERERERGRELEHRVDRVALADRVDQEGPAEEAAAAAVVVQVEEVAAAAAAVAVVVQETEMD</sequence>
<keyword evidence="2" id="KW-1185">Reference proteome</keyword>
<evidence type="ECO:0000313" key="2">
    <source>
        <dbReference type="Proteomes" id="UP000295604"/>
    </source>
</evidence>
<evidence type="ECO:0000313" key="1">
    <source>
        <dbReference type="EMBL" id="TEA18723.1"/>
    </source>
</evidence>
<reference evidence="1 2" key="1">
    <citation type="submission" date="2018-11" db="EMBL/GenBank/DDBJ databases">
        <title>Genome sequence and assembly of Colletotrichum sidae.</title>
        <authorList>
            <person name="Gan P."/>
            <person name="Shirasu K."/>
        </authorList>
    </citation>
    <scope>NUCLEOTIDE SEQUENCE [LARGE SCALE GENOMIC DNA]</scope>
    <source>
        <strain evidence="1 2">CBS 518.97</strain>
    </source>
</reference>